<dbReference type="Proteomes" id="UP001595705">
    <property type="component" value="Unassembled WGS sequence"/>
</dbReference>
<keyword evidence="1" id="KW-0732">Signal</keyword>
<keyword evidence="3" id="KW-1185">Reference proteome</keyword>
<reference evidence="3" key="1">
    <citation type="journal article" date="2019" name="Int. J. Syst. Evol. Microbiol.">
        <title>The Global Catalogue of Microorganisms (GCM) 10K type strain sequencing project: providing services to taxonomists for standard genome sequencing and annotation.</title>
        <authorList>
            <consortium name="The Broad Institute Genomics Platform"/>
            <consortium name="The Broad Institute Genome Sequencing Center for Infectious Disease"/>
            <person name="Wu L."/>
            <person name="Ma J."/>
        </authorList>
    </citation>
    <scope>NUCLEOTIDE SEQUENCE [LARGE SCALE GENOMIC DNA]</scope>
    <source>
        <strain evidence="3">KCTC 42441</strain>
    </source>
</reference>
<evidence type="ECO:0000313" key="3">
    <source>
        <dbReference type="Proteomes" id="UP001595705"/>
    </source>
</evidence>
<dbReference type="RefSeq" id="WP_386744498.1">
    <property type="nucleotide sequence ID" value="NZ_JBHRYA010000007.1"/>
</dbReference>
<comment type="caution">
    <text evidence="2">The sequence shown here is derived from an EMBL/GenBank/DDBJ whole genome shotgun (WGS) entry which is preliminary data.</text>
</comment>
<evidence type="ECO:0008006" key="4">
    <source>
        <dbReference type="Google" id="ProtNLM"/>
    </source>
</evidence>
<organism evidence="2 3">
    <name type="scientific">Luteimonas soli</name>
    <dbReference type="NCBI Taxonomy" id="1648966"/>
    <lineage>
        <taxon>Bacteria</taxon>
        <taxon>Pseudomonadati</taxon>
        <taxon>Pseudomonadota</taxon>
        <taxon>Gammaproteobacteria</taxon>
        <taxon>Lysobacterales</taxon>
        <taxon>Lysobacteraceae</taxon>
        <taxon>Luteimonas</taxon>
    </lineage>
</organism>
<name>A0ABV7XML8_9GAMM</name>
<dbReference type="EMBL" id="JBHRYA010000007">
    <property type="protein sequence ID" value="MFC3716966.1"/>
    <property type="molecule type" value="Genomic_DNA"/>
</dbReference>
<feature type="signal peptide" evidence="1">
    <location>
        <begin position="1"/>
        <end position="22"/>
    </location>
</feature>
<gene>
    <name evidence="2" type="ORF">ACFONC_12460</name>
</gene>
<feature type="chain" id="PRO_5047263786" description="Sel1 repeat family protein" evidence="1">
    <location>
        <begin position="23"/>
        <end position="253"/>
    </location>
</feature>
<accession>A0ABV7XML8</accession>
<dbReference type="InterPro" id="IPR011990">
    <property type="entry name" value="TPR-like_helical_dom_sf"/>
</dbReference>
<dbReference type="Gene3D" id="1.25.40.10">
    <property type="entry name" value="Tetratricopeptide repeat domain"/>
    <property type="match status" value="1"/>
</dbReference>
<sequence>MKTTIAPIVLAVLASLPWTAQAVPQEPTERKPTATFSTPEKPVEGRMVLRDTTSEVLATQTQGLLAARPDVRWRIIGERARAEGRNKQAYLSFRRAARHGDKQSQSVLAHMHHDGSGAARDPLLAFAWMAVAAERGDRTYTRLRDSYWRQLDADQRADAKACARELRAEYGDAAALPRLQRSIRLARHQATGSRLGYAGMLEVTATDGNGDTRGASLSGADYYDERYWRSMQPATKDAATVADNLTDGASNGQ</sequence>
<protein>
    <recommendedName>
        <fullName evidence="4">Sel1 repeat family protein</fullName>
    </recommendedName>
</protein>
<evidence type="ECO:0000256" key="1">
    <source>
        <dbReference type="SAM" id="SignalP"/>
    </source>
</evidence>
<proteinExistence type="predicted"/>
<dbReference type="SUPFAM" id="SSF81901">
    <property type="entry name" value="HCP-like"/>
    <property type="match status" value="1"/>
</dbReference>
<evidence type="ECO:0000313" key="2">
    <source>
        <dbReference type="EMBL" id="MFC3716966.1"/>
    </source>
</evidence>